<dbReference type="Gene3D" id="3.30.1540.20">
    <property type="entry name" value="MutL, C-terminal domain, dimerisation subdomain"/>
    <property type="match status" value="1"/>
</dbReference>
<evidence type="ECO:0000256" key="3">
    <source>
        <dbReference type="ARBA" id="ARBA00022763"/>
    </source>
</evidence>
<dbReference type="GO" id="GO:0030983">
    <property type="term" value="F:mismatched DNA binding"/>
    <property type="evidence" value="ECO:0007669"/>
    <property type="project" value="InterPro"/>
</dbReference>
<dbReference type="InterPro" id="IPR042120">
    <property type="entry name" value="MutL_C_dimsub"/>
</dbReference>
<dbReference type="GO" id="GO:0006298">
    <property type="term" value="P:mismatch repair"/>
    <property type="evidence" value="ECO:0007669"/>
    <property type="project" value="UniProtKB-UniRule"/>
</dbReference>
<dbReference type="Pfam" id="PF01119">
    <property type="entry name" value="DNA_mis_repair"/>
    <property type="match status" value="1"/>
</dbReference>
<evidence type="ECO:0000256" key="1">
    <source>
        <dbReference type="ARBA" id="ARBA00006082"/>
    </source>
</evidence>
<dbReference type="InterPro" id="IPR042121">
    <property type="entry name" value="MutL_C_regsub"/>
</dbReference>
<organism evidence="9 10">
    <name type="scientific">Anaeromyxobacter diazotrophicus</name>
    <dbReference type="NCBI Taxonomy" id="2590199"/>
    <lineage>
        <taxon>Bacteria</taxon>
        <taxon>Pseudomonadati</taxon>
        <taxon>Myxococcota</taxon>
        <taxon>Myxococcia</taxon>
        <taxon>Myxococcales</taxon>
        <taxon>Cystobacterineae</taxon>
        <taxon>Anaeromyxobacteraceae</taxon>
        <taxon>Anaeromyxobacter</taxon>
    </lineage>
</organism>
<dbReference type="InterPro" id="IPR014721">
    <property type="entry name" value="Ribsml_uS5_D2-typ_fold_subgr"/>
</dbReference>
<feature type="domain" description="MutL C-terminal dimerisation" evidence="7">
    <location>
        <begin position="420"/>
        <end position="564"/>
    </location>
</feature>
<name>A0A7I9VM40_9BACT</name>
<evidence type="ECO:0000256" key="6">
    <source>
        <dbReference type="SAM" id="MobiDB-lite"/>
    </source>
</evidence>
<accession>A0A7I9VM40</accession>
<dbReference type="PANTHER" id="PTHR10073:SF12">
    <property type="entry name" value="DNA MISMATCH REPAIR PROTEIN MLH1"/>
    <property type="match status" value="1"/>
</dbReference>
<dbReference type="SUPFAM" id="SSF54211">
    <property type="entry name" value="Ribosomal protein S5 domain 2-like"/>
    <property type="match status" value="1"/>
</dbReference>
<dbReference type="InterPro" id="IPR014790">
    <property type="entry name" value="MutL_C"/>
</dbReference>
<keyword evidence="4 5" id="KW-0234">DNA repair</keyword>
<comment type="similarity">
    <text evidence="1 5">Belongs to the DNA mismatch repair MutL/HexB family.</text>
</comment>
<dbReference type="InterPro" id="IPR013507">
    <property type="entry name" value="DNA_mismatch_S5_2-like"/>
</dbReference>
<evidence type="ECO:0000256" key="2">
    <source>
        <dbReference type="ARBA" id="ARBA00021975"/>
    </source>
</evidence>
<dbReference type="PANTHER" id="PTHR10073">
    <property type="entry name" value="DNA MISMATCH REPAIR PROTEIN MLH, PMS, MUTL"/>
    <property type="match status" value="1"/>
</dbReference>
<dbReference type="SUPFAM" id="SSF118116">
    <property type="entry name" value="DNA mismatch repair protein MutL"/>
    <property type="match status" value="1"/>
</dbReference>
<dbReference type="GO" id="GO:0140664">
    <property type="term" value="F:ATP-dependent DNA damage sensor activity"/>
    <property type="evidence" value="ECO:0007669"/>
    <property type="project" value="InterPro"/>
</dbReference>
<dbReference type="SMART" id="SM00853">
    <property type="entry name" value="MutL_C"/>
    <property type="match status" value="1"/>
</dbReference>
<dbReference type="Pfam" id="PF08676">
    <property type="entry name" value="MutL_C"/>
    <property type="match status" value="1"/>
</dbReference>
<evidence type="ECO:0000313" key="10">
    <source>
        <dbReference type="Proteomes" id="UP000503640"/>
    </source>
</evidence>
<sequence>MPRVIQVLPPGLVNQIAAGEVVERPASVVKELVENALDAGARQVQVEVEEGGLALVRVTDDGCGMSSDDALLALERHATSKLRDAAGLEAIATLGFRGEALPAIASVARMRLDTCDGAEGAPGTRLVLEGGRLVERGAVARPRGTTIEVRDLFFNTPARRKFMRAPASEAGHVSEAVLRVALAHPEVGFTLRSAGRVALGSPAGAALRERAVAALGREAARHLLELSGERGEVRIRGVLTAPDHSEATSRALYLFVNGRYVRDRAASHAVLRAYAGTLPQGRFPAGLLFIELPLDRVDVNVHPQKLEVRFAEARAVQDALFHTVAEALRTAPWLRHRPAEAAGPSDGPGAGGATAPDGAVAVPTAAEAPALVASVLAEARALHGGPPPPLPGSNTSFAFPLPAAAGEPARAAGYFGSLRYVGQHARTYLLCEAPGGALVVIDQHASHERLLFQRLREAWRARRLPVQPLLVPEVVTLPPGPARAVEGAIDELRALGLDVEPFGGDAFAVKGAPAALGGVELTPLLVDLAQQLEQLDRGSALDQAVHDLLATMACHSAVRAHQELAPEEARSLLDGLDSVDFKARCPHGRPVVFELSLYDLERRVGRR</sequence>
<dbReference type="PROSITE" id="PS00058">
    <property type="entry name" value="DNA_MISMATCH_REPAIR_1"/>
    <property type="match status" value="1"/>
</dbReference>
<dbReference type="Pfam" id="PF13589">
    <property type="entry name" value="HATPase_c_3"/>
    <property type="match status" value="1"/>
</dbReference>
<feature type="region of interest" description="Disordered" evidence="6">
    <location>
        <begin position="338"/>
        <end position="358"/>
    </location>
</feature>
<evidence type="ECO:0000256" key="4">
    <source>
        <dbReference type="ARBA" id="ARBA00023204"/>
    </source>
</evidence>
<dbReference type="CDD" id="cd16926">
    <property type="entry name" value="HATPase_MutL-MLH-PMS-like"/>
    <property type="match status" value="1"/>
</dbReference>
<dbReference type="GO" id="GO:0032300">
    <property type="term" value="C:mismatch repair complex"/>
    <property type="evidence" value="ECO:0007669"/>
    <property type="project" value="InterPro"/>
</dbReference>
<dbReference type="InterPro" id="IPR037198">
    <property type="entry name" value="MutL_C_sf"/>
</dbReference>
<dbReference type="Gene3D" id="3.30.1370.100">
    <property type="entry name" value="MutL, C-terminal domain, regulatory subdomain"/>
    <property type="match status" value="1"/>
</dbReference>
<comment type="function">
    <text evidence="5">This protein is involved in the repair of mismatches in DNA. It is required for dam-dependent methyl-directed DNA mismatch repair. May act as a 'molecular matchmaker', a protein that promotes the formation of a stable complex between two or more DNA-binding proteins in an ATP-dependent manner without itself being part of a final effector complex.</text>
</comment>
<feature type="domain" description="DNA mismatch repair protein S5" evidence="8">
    <location>
        <begin position="211"/>
        <end position="329"/>
    </location>
</feature>
<dbReference type="InterPro" id="IPR020568">
    <property type="entry name" value="Ribosomal_Su5_D2-typ_SF"/>
</dbReference>
<dbReference type="CDD" id="cd00782">
    <property type="entry name" value="MutL_Trans"/>
    <property type="match status" value="1"/>
</dbReference>
<keyword evidence="3 5" id="KW-0227">DNA damage</keyword>
<dbReference type="Gene3D" id="3.30.230.10">
    <property type="match status" value="1"/>
</dbReference>
<gene>
    <name evidence="5 9" type="primary">mutL</name>
    <name evidence="9" type="ORF">AMYX_22150</name>
</gene>
<evidence type="ECO:0000259" key="8">
    <source>
        <dbReference type="SMART" id="SM01340"/>
    </source>
</evidence>
<dbReference type="AlphaFoldDB" id="A0A7I9VM40"/>
<dbReference type="GO" id="GO:0005524">
    <property type="term" value="F:ATP binding"/>
    <property type="evidence" value="ECO:0007669"/>
    <property type="project" value="InterPro"/>
</dbReference>
<dbReference type="EMBL" id="BJTG01000004">
    <property type="protein sequence ID" value="GEJ57474.1"/>
    <property type="molecule type" value="Genomic_DNA"/>
</dbReference>
<protein>
    <recommendedName>
        <fullName evidence="2 5">DNA mismatch repair protein MutL</fullName>
    </recommendedName>
</protein>
<evidence type="ECO:0000313" key="9">
    <source>
        <dbReference type="EMBL" id="GEJ57474.1"/>
    </source>
</evidence>
<dbReference type="InterPro" id="IPR002099">
    <property type="entry name" value="MutL/Mlh/PMS"/>
</dbReference>
<comment type="caution">
    <text evidence="9">The sequence shown here is derived from an EMBL/GenBank/DDBJ whole genome shotgun (WGS) entry which is preliminary data.</text>
</comment>
<dbReference type="SMART" id="SM01340">
    <property type="entry name" value="DNA_mis_repair"/>
    <property type="match status" value="1"/>
</dbReference>
<dbReference type="Proteomes" id="UP000503640">
    <property type="component" value="Unassembled WGS sequence"/>
</dbReference>
<dbReference type="GO" id="GO:0016887">
    <property type="term" value="F:ATP hydrolysis activity"/>
    <property type="evidence" value="ECO:0007669"/>
    <property type="project" value="InterPro"/>
</dbReference>
<reference evidence="10" key="1">
    <citation type="journal article" date="2020" name="Appl. Environ. Microbiol.">
        <title>Diazotrophic Anaeromyxobacter Isolates from Soils.</title>
        <authorList>
            <person name="Masuda Y."/>
            <person name="Yamanaka H."/>
            <person name="Xu Z.X."/>
            <person name="Shiratori Y."/>
            <person name="Aono T."/>
            <person name="Amachi S."/>
            <person name="Senoo K."/>
            <person name="Itoh H."/>
        </authorList>
    </citation>
    <scope>NUCLEOTIDE SEQUENCE [LARGE SCALE GENOMIC DNA]</scope>
    <source>
        <strain evidence="10">R267</strain>
    </source>
</reference>
<dbReference type="InterPro" id="IPR036890">
    <property type="entry name" value="HATPase_C_sf"/>
</dbReference>
<dbReference type="InterPro" id="IPR014762">
    <property type="entry name" value="DNA_mismatch_repair_CS"/>
</dbReference>
<dbReference type="FunFam" id="3.30.565.10:FF:000003">
    <property type="entry name" value="DNA mismatch repair endonuclease MutL"/>
    <property type="match status" value="1"/>
</dbReference>
<dbReference type="RefSeq" id="WP_176064991.1">
    <property type="nucleotide sequence ID" value="NZ_BJTG01000004.1"/>
</dbReference>
<dbReference type="InterPro" id="IPR038973">
    <property type="entry name" value="MutL/Mlh/Pms-like"/>
</dbReference>
<keyword evidence="10" id="KW-1185">Reference proteome</keyword>
<dbReference type="SUPFAM" id="SSF55874">
    <property type="entry name" value="ATPase domain of HSP90 chaperone/DNA topoisomerase II/histidine kinase"/>
    <property type="match status" value="1"/>
</dbReference>
<dbReference type="HAMAP" id="MF_00149">
    <property type="entry name" value="DNA_mis_repair"/>
    <property type="match status" value="1"/>
</dbReference>
<evidence type="ECO:0000259" key="7">
    <source>
        <dbReference type="SMART" id="SM00853"/>
    </source>
</evidence>
<dbReference type="InterPro" id="IPR020667">
    <property type="entry name" value="DNA_mismatch_repair_MutL"/>
</dbReference>
<dbReference type="NCBIfam" id="TIGR00585">
    <property type="entry name" value="mutl"/>
    <property type="match status" value="1"/>
</dbReference>
<dbReference type="Gene3D" id="3.30.565.10">
    <property type="entry name" value="Histidine kinase-like ATPase, C-terminal domain"/>
    <property type="match status" value="1"/>
</dbReference>
<proteinExistence type="inferred from homology"/>
<evidence type="ECO:0000256" key="5">
    <source>
        <dbReference type="HAMAP-Rule" id="MF_00149"/>
    </source>
</evidence>